<comment type="caution">
    <text evidence="7">The sequence shown here is derived from an EMBL/GenBank/DDBJ whole genome shotgun (WGS) entry which is preliminary data.</text>
</comment>
<dbReference type="AlphaFoldDB" id="A0AAW1ST85"/>
<evidence type="ECO:0000256" key="4">
    <source>
        <dbReference type="ARBA" id="ARBA00023157"/>
    </source>
</evidence>
<accession>A0AAW1ST85</accession>
<sequence>MHPPLHILTHGYCRETIEKLNNCHKDHPVAKFWGICNEQKWALDKCLREEKAIKRSANLVKARQEQERFKQRRAASESPNDQK</sequence>
<keyword evidence="8" id="KW-1185">Reference proteome</keyword>
<dbReference type="GO" id="GO:0005739">
    <property type="term" value="C:mitochondrion"/>
    <property type="evidence" value="ECO:0007669"/>
    <property type="project" value="UniProtKB-SubCell"/>
</dbReference>
<evidence type="ECO:0000256" key="6">
    <source>
        <dbReference type="SAM" id="MobiDB-lite"/>
    </source>
</evidence>
<proteinExistence type="inferred from homology"/>
<dbReference type="EMBL" id="JALJOV010001062">
    <property type="protein sequence ID" value="KAK9855443.1"/>
    <property type="molecule type" value="Genomic_DNA"/>
</dbReference>
<comment type="subcellular location">
    <subcellularLocation>
        <location evidence="1 5">Mitochondrion</location>
    </subcellularLocation>
</comment>
<gene>
    <name evidence="7" type="ORF">WJX84_004824</name>
</gene>
<dbReference type="PANTHER" id="PTHR22977:SF1">
    <property type="entry name" value="COX ASSEMBLY MITOCHONDRIAL PROTEIN 2 HOMOLOG"/>
    <property type="match status" value="1"/>
</dbReference>
<dbReference type="PANTHER" id="PTHR22977">
    <property type="entry name" value="COX ASSEMBLY MITOCHONDRIAL PROTEIN"/>
    <property type="match status" value="1"/>
</dbReference>
<name>A0AAW1ST85_9CHLO</name>
<evidence type="ECO:0000313" key="8">
    <source>
        <dbReference type="Proteomes" id="UP001485043"/>
    </source>
</evidence>
<evidence type="ECO:0000256" key="2">
    <source>
        <dbReference type="ARBA" id="ARBA00007347"/>
    </source>
</evidence>
<feature type="region of interest" description="Disordered" evidence="6">
    <location>
        <begin position="64"/>
        <end position="83"/>
    </location>
</feature>
<protein>
    <recommendedName>
        <fullName evidence="5">COX assembly mitochondrial protein</fullName>
    </recommendedName>
</protein>
<evidence type="ECO:0000256" key="3">
    <source>
        <dbReference type="ARBA" id="ARBA00023128"/>
    </source>
</evidence>
<keyword evidence="4" id="KW-1015">Disulfide bond</keyword>
<dbReference type="Pfam" id="PF08583">
    <property type="entry name" value="Cmc1"/>
    <property type="match status" value="1"/>
</dbReference>
<reference evidence="7 8" key="1">
    <citation type="journal article" date="2024" name="Nat. Commun.">
        <title>Phylogenomics reveals the evolutionary origins of lichenization in chlorophyte algae.</title>
        <authorList>
            <person name="Puginier C."/>
            <person name="Libourel C."/>
            <person name="Otte J."/>
            <person name="Skaloud P."/>
            <person name="Haon M."/>
            <person name="Grisel S."/>
            <person name="Petersen M."/>
            <person name="Berrin J.G."/>
            <person name="Delaux P.M."/>
            <person name="Dal Grande F."/>
            <person name="Keller J."/>
        </authorList>
    </citation>
    <scope>NUCLEOTIDE SEQUENCE [LARGE SCALE GENOMIC DNA]</scope>
    <source>
        <strain evidence="7 8">SAG 2523</strain>
    </source>
</reference>
<evidence type="ECO:0000256" key="1">
    <source>
        <dbReference type="ARBA" id="ARBA00004173"/>
    </source>
</evidence>
<dbReference type="InterPro" id="IPR013892">
    <property type="entry name" value="Cyt_c_biogenesis_Cmc1-like"/>
</dbReference>
<evidence type="ECO:0000313" key="7">
    <source>
        <dbReference type="EMBL" id="KAK9855443.1"/>
    </source>
</evidence>
<evidence type="ECO:0000256" key="5">
    <source>
        <dbReference type="RuleBase" id="RU364104"/>
    </source>
</evidence>
<organism evidence="7 8">
    <name type="scientific">Apatococcus fuscideae</name>
    <dbReference type="NCBI Taxonomy" id="2026836"/>
    <lineage>
        <taxon>Eukaryota</taxon>
        <taxon>Viridiplantae</taxon>
        <taxon>Chlorophyta</taxon>
        <taxon>core chlorophytes</taxon>
        <taxon>Trebouxiophyceae</taxon>
        <taxon>Chlorellales</taxon>
        <taxon>Chlorellaceae</taxon>
        <taxon>Apatococcus</taxon>
    </lineage>
</organism>
<dbReference type="PROSITE" id="PS51808">
    <property type="entry name" value="CHCH"/>
    <property type="match status" value="1"/>
</dbReference>
<keyword evidence="3 5" id="KW-0496">Mitochondrion</keyword>
<dbReference type="Proteomes" id="UP001485043">
    <property type="component" value="Unassembled WGS sequence"/>
</dbReference>
<comment type="similarity">
    <text evidence="2 5">Belongs to the CMC family.</text>
</comment>